<dbReference type="SUPFAM" id="SSF117457">
    <property type="entry name" value="FumA C-terminal domain-like"/>
    <property type="match status" value="1"/>
</dbReference>
<dbReference type="Pfam" id="PF05683">
    <property type="entry name" value="Fumerase_C"/>
    <property type="match status" value="1"/>
</dbReference>
<reference evidence="4 5" key="1">
    <citation type="journal article" date="2023" name="Int. J. Syst. Evol. Microbiol.">
        <title>Terrisporobacter hibernicus sp. nov., isolated from bovine faeces in Northern Ireland.</title>
        <authorList>
            <person name="Mitchell M."/>
            <person name="Nguyen S.V."/>
            <person name="Connor M."/>
            <person name="Fairley D.J."/>
            <person name="Donoghue O."/>
            <person name="Marshall H."/>
            <person name="Koolman L."/>
            <person name="McMullan G."/>
            <person name="Schaffer K.E."/>
            <person name="McGrath J.W."/>
            <person name="Fanning S."/>
        </authorList>
    </citation>
    <scope>NUCLEOTIDE SEQUENCE [LARGE SCALE GENOMIC DNA]</scope>
    <source>
        <strain evidence="4 5">MCA3</strain>
    </source>
</reference>
<sequence length="184" mass="20109">MIELKSPFKREDIEKLVCGDVVKISGVIYTGRDAAHKRMINSIHNKEELPFDVNGAGIYYVGPSPSKEGQIIGSAGPTTSYRMDDLTVPLLELGLKVMIGKGKRSEEVVSSMIKNKAVYLAAIGGAGAYISHAIKKCEVIAYEDLGPEAVRRLEVEDLQLIVAIDSYGNNIYEKGRAMFAKESE</sequence>
<feature type="domain" description="Fe-S hydro-lyase tartrate dehydratase beta-type catalytic" evidence="3">
    <location>
        <begin position="2"/>
        <end position="174"/>
    </location>
</feature>
<protein>
    <submittedName>
        <fullName evidence="4">Fe-S-containing hydro-lyase</fullName>
    </submittedName>
</protein>
<dbReference type="NCBIfam" id="NF005310">
    <property type="entry name" value="PRK06842.1"/>
    <property type="match status" value="1"/>
</dbReference>
<dbReference type="NCBIfam" id="TIGR00723">
    <property type="entry name" value="ttdB_fumA_fumB"/>
    <property type="match status" value="1"/>
</dbReference>
<dbReference type="PANTHER" id="PTHR43351">
    <property type="entry name" value="L(+)-TARTRATE DEHYDRATASE SUBUNIT BETA"/>
    <property type="match status" value="1"/>
</dbReference>
<keyword evidence="2" id="KW-0456">Lyase</keyword>
<dbReference type="Gene3D" id="3.20.130.10">
    <property type="entry name" value="Fe-S hydro-lyase, tartrate dehydratase beta-type, catalytic domain"/>
    <property type="match status" value="1"/>
</dbReference>
<dbReference type="Proteomes" id="UP001198983">
    <property type="component" value="Chromosome"/>
</dbReference>
<dbReference type="InterPro" id="IPR036660">
    <property type="entry name" value="Fe-S_hydroAse_TtdB_cat_sf"/>
</dbReference>
<dbReference type="KEGG" id="tem:JW646_04985"/>
<gene>
    <name evidence="4" type="ORF">JW646_04985</name>
</gene>
<dbReference type="AlphaFoldDB" id="A0AAX2ZKA1"/>
<evidence type="ECO:0000313" key="5">
    <source>
        <dbReference type="Proteomes" id="UP001198983"/>
    </source>
</evidence>
<organism evidence="4 5">
    <name type="scientific">Terrisporobacter hibernicus</name>
    <dbReference type="NCBI Taxonomy" id="2813371"/>
    <lineage>
        <taxon>Bacteria</taxon>
        <taxon>Bacillati</taxon>
        <taxon>Bacillota</taxon>
        <taxon>Clostridia</taxon>
        <taxon>Peptostreptococcales</taxon>
        <taxon>Peptostreptococcaceae</taxon>
        <taxon>Terrisporobacter</taxon>
    </lineage>
</organism>
<dbReference type="EMBL" id="CP081135">
    <property type="protein sequence ID" value="UEL48807.1"/>
    <property type="molecule type" value="Genomic_DNA"/>
</dbReference>
<name>A0AAX2ZKA1_9FIRM</name>
<dbReference type="RefSeq" id="WP_228416810.1">
    <property type="nucleotide sequence ID" value="NZ_CP081135.1"/>
</dbReference>
<comment type="similarity">
    <text evidence="1">Belongs to the class-I fumarase family.</text>
</comment>
<proteinExistence type="inferred from homology"/>
<evidence type="ECO:0000256" key="2">
    <source>
        <dbReference type="ARBA" id="ARBA00023239"/>
    </source>
</evidence>
<keyword evidence="5" id="KW-1185">Reference proteome</keyword>
<dbReference type="GO" id="GO:0016836">
    <property type="term" value="F:hydro-lyase activity"/>
    <property type="evidence" value="ECO:0007669"/>
    <property type="project" value="InterPro"/>
</dbReference>
<dbReference type="PANTHER" id="PTHR43351:SF2">
    <property type="entry name" value="L(+)-TARTRATE DEHYDRATASE SUBUNIT BETA-RELATED"/>
    <property type="match status" value="1"/>
</dbReference>
<dbReference type="InterPro" id="IPR004647">
    <property type="entry name" value="Fe-S_hydro-lyase_TtdB-typ_cat"/>
</dbReference>
<evidence type="ECO:0000256" key="1">
    <source>
        <dbReference type="ARBA" id="ARBA00008876"/>
    </source>
</evidence>
<accession>A0AAX2ZKA1</accession>
<evidence type="ECO:0000259" key="3">
    <source>
        <dbReference type="Pfam" id="PF05683"/>
    </source>
</evidence>
<evidence type="ECO:0000313" key="4">
    <source>
        <dbReference type="EMBL" id="UEL48807.1"/>
    </source>
</evidence>